<evidence type="ECO:0000313" key="1">
    <source>
        <dbReference type="EMBL" id="KDQ49050.1"/>
    </source>
</evidence>
<sequence>IPFIHRVLLKGLHGEVVRVNALFDDGAMVAAMCETVFHRVKHRLGNWSPSTRCLRMADGTVVSAIAKWEGEVELEGVCVRGEFEVFKGAGWSFLFGKPLLQKFRAVHDYAADEITVKGDKCTAVLRSQNRQRDATPKDGATLVTDVEKRDTLMG</sequence>
<name>A0A067P5D5_9AGAM</name>
<protein>
    <submittedName>
        <fullName evidence="1">Uncharacterized protein</fullName>
    </submittedName>
</protein>
<dbReference type="HOGENOM" id="CLU_097628_1_0_1"/>
<organism evidence="1 2">
    <name type="scientific">Jaapia argillacea MUCL 33604</name>
    <dbReference type="NCBI Taxonomy" id="933084"/>
    <lineage>
        <taxon>Eukaryota</taxon>
        <taxon>Fungi</taxon>
        <taxon>Dikarya</taxon>
        <taxon>Basidiomycota</taxon>
        <taxon>Agaricomycotina</taxon>
        <taxon>Agaricomycetes</taxon>
        <taxon>Agaricomycetidae</taxon>
        <taxon>Jaapiales</taxon>
        <taxon>Jaapiaceae</taxon>
        <taxon>Jaapia</taxon>
    </lineage>
</organism>
<dbReference type="Proteomes" id="UP000027265">
    <property type="component" value="Unassembled WGS sequence"/>
</dbReference>
<dbReference type="Gene3D" id="2.40.70.10">
    <property type="entry name" value="Acid Proteases"/>
    <property type="match status" value="1"/>
</dbReference>
<keyword evidence="2" id="KW-1185">Reference proteome</keyword>
<feature type="non-terminal residue" evidence="1">
    <location>
        <position position="1"/>
    </location>
</feature>
<gene>
    <name evidence="1" type="ORF">JAAARDRAFT_107523</name>
</gene>
<dbReference type="InterPro" id="IPR021109">
    <property type="entry name" value="Peptidase_aspartic_dom_sf"/>
</dbReference>
<accession>A0A067P5D5</accession>
<evidence type="ECO:0000313" key="2">
    <source>
        <dbReference type="Proteomes" id="UP000027265"/>
    </source>
</evidence>
<dbReference type="OrthoDB" id="3262237at2759"/>
<reference evidence="2" key="1">
    <citation type="journal article" date="2014" name="Proc. Natl. Acad. Sci. U.S.A.">
        <title>Extensive sampling of basidiomycete genomes demonstrates inadequacy of the white-rot/brown-rot paradigm for wood decay fungi.</title>
        <authorList>
            <person name="Riley R."/>
            <person name="Salamov A.A."/>
            <person name="Brown D.W."/>
            <person name="Nagy L.G."/>
            <person name="Floudas D."/>
            <person name="Held B.W."/>
            <person name="Levasseur A."/>
            <person name="Lombard V."/>
            <person name="Morin E."/>
            <person name="Otillar R."/>
            <person name="Lindquist E.A."/>
            <person name="Sun H."/>
            <person name="LaButti K.M."/>
            <person name="Schmutz J."/>
            <person name="Jabbour D."/>
            <person name="Luo H."/>
            <person name="Baker S.E."/>
            <person name="Pisabarro A.G."/>
            <person name="Walton J.D."/>
            <person name="Blanchette R.A."/>
            <person name="Henrissat B."/>
            <person name="Martin F."/>
            <person name="Cullen D."/>
            <person name="Hibbett D.S."/>
            <person name="Grigoriev I.V."/>
        </authorList>
    </citation>
    <scope>NUCLEOTIDE SEQUENCE [LARGE SCALE GENOMIC DNA]</scope>
    <source>
        <strain evidence="2">MUCL 33604</strain>
    </source>
</reference>
<dbReference type="InParanoid" id="A0A067P5D5"/>
<dbReference type="EMBL" id="KL197828">
    <property type="protein sequence ID" value="KDQ49050.1"/>
    <property type="molecule type" value="Genomic_DNA"/>
</dbReference>
<feature type="non-terminal residue" evidence="1">
    <location>
        <position position="154"/>
    </location>
</feature>
<dbReference type="AlphaFoldDB" id="A0A067P5D5"/>
<proteinExistence type="predicted"/>